<evidence type="ECO:0000256" key="5">
    <source>
        <dbReference type="ARBA" id="ARBA00022833"/>
    </source>
</evidence>
<protein>
    <submittedName>
        <fullName evidence="7">Carboxypeptidase PM20D1</fullName>
    </submittedName>
</protein>
<accession>A0A1I2H3G3</accession>
<evidence type="ECO:0000256" key="3">
    <source>
        <dbReference type="ARBA" id="ARBA00022723"/>
    </source>
</evidence>
<dbReference type="Gene3D" id="3.30.70.360">
    <property type="match status" value="1"/>
</dbReference>
<evidence type="ECO:0000256" key="1">
    <source>
        <dbReference type="ARBA" id="ARBA00006247"/>
    </source>
</evidence>
<dbReference type="GO" id="GO:0004180">
    <property type="term" value="F:carboxypeptidase activity"/>
    <property type="evidence" value="ECO:0007669"/>
    <property type="project" value="UniProtKB-KW"/>
</dbReference>
<dbReference type="PANTHER" id="PTHR45962:SF1">
    <property type="entry name" value="N-FATTY-ACYL-AMINO ACID SYNTHASE_HYDROLASE PM20D1"/>
    <property type="match status" value="1"/>
</dbReference>
<evidence type="ECO:0000313" key="7">
    <source>
        <dbReference type="EMBL" id="SFF23869.1"/>
    </source>
</evidence>
<organism evidence="7 8">
    <name type="scientific">Fontimonas thermophila</name>
    <dbReference type="NCBI Taxonomy" id="1076937"/>
    <lineage>
        <taxon>Bacteria</taxon>
        <taxon>Pseudomonadati</taxon>
        <taxon>Pseudomonadota</taxon>
        <taxon>Gammaproteobacteria</taxon>
        <taxon>Nevskiales</taxon>
        <taxon>Nevskiaceae</taxon>
        <taxon>Fontimonas</taxon>
    </lineage>
</organism>
<dbReference type="SUPFAM" id="SSF55031">
    <property type="entry name" value="Bacterial exopeptidase dimerisation domain"/>
    <property type="match status" value="1"/>
</dbReference>
<dbReference type="STRING" id="1076937.SAMN04488120_101104"/>
<comment type="similarity">
    <text evidence="1">Belongs to the peptidase M20A family.</text>
</comment>
<evidence type="ECO:0000313" key="8">
    <source>
        <dbReference type="Proteomes" id="UP000199771"/>
    </source>
</evidence>
<dbReference type="Proteomes" id="UP000199771">
    <property type="component" value="Unassembled WGS sequence"/>
</dbReference>
<evidence type="ECO:0000256" key="2">
    <source>
        <dbReference type="ARBA" id="ARBA00022670"/>
    </source>
</evidence>
<dbReference type="Gene3D" id="3.40.630.10">
    <property type="entry name" value="Zn peptidases"/>
    <property type="match status" value="1"/>
</dbReference>
<dbReference type="AlphaFoldDB" id="A0A1I2H3G3"/>
<dbReference type="InterPro" id="IPR047177">
    <property type="entry name" value="Pept_M20A"/>
</dbReference>
<dbReference type="EMBL" id="FOOC01000001">
    <property type="protein sequence ID" value="SFF23869.1"/>
    <property type="molecule type" value="Genomic_DNA"/>
</dbReference>
<dbReference type="Pfam" id="PF07687">
    <property type="entry name" value="M20_dimer"/>
    <property type="match status" value="1"/>
</dbReference>
<dbReference type="OrthoDB" id="3665926at2"/>
<evidence type="ECO:0000259" key="6">
    <source>
        <dbReference type="Pfam" id="PF07687"/>
    </source>
</evidence>
<dbReference type="Gene3D" id="1.10.150.900">
    <property type="match status" value="1"/>
</dbReference>
<proteinExistence type="inferred from homology"/>
<dbReference type="InterPro" id="IPR011650">
    <property type="entry name" value="Peptidase_M20_dimer"/>
</dbReference>
<dbReference type="FunFam" id="3.40.630.10:FF:000027">
    <property type="entry name" value="N-fatty-acyl-amino acid synthase/hydrolase PM20D1"/>
    <property type="match status" value="1"/>
</dbReference>
<dbReference type="GO" id="GO:0046872">
    <property type="term" value="F:metal ion binding"/>
    <property type="evidence" value="ECO:0007669"/>
    <property type="project" value="UniProtKB-KW"/>
</dbReference>
<keyword evidence="7" id="KW-0121">Carboxypeptidase</keyword>
<dbReference type="RefSeq" id="WP_091529976.1">
    <property type="nucleotide sequence ID" value="NZ_FOOC01000001.1"/>
</dbReference>
<keyword evidence="2" id="KW-0645">Protease</keyword>
<keyword evidence="4" id="KW-0378">Hydrolase</keyword>
<reference evidence="7 8" key="1">
    <citation type="submission" date="2016-10" db="EMBL/GenBank/DDBJ databases">
        <authorList>
            <person name="de Groot N.N."/>
        </authorList>
    </citation>
    <scope>NUCLEOTIDE SEQUENCE [LARGE SCALE GENOMIC DNA]</scope>
    <source>
        <strain evidence="7 8">DSM 23609</strain>
    </source>
</reference>
<dbReference type="InterPro" id="IPR002933">
    <property type="entry name" value="Peptidase_M20"/>
</dbReference>
<dbReference type="Pfam" id="PF01546">
    <property type="entry name" value="Peptidase_M20"/>
    <property type="match status" value="1"/>
</dbReference>
<name>A0A1I2H3G3_9GAMM</name>
<keyword evidence="5" id="KW-0862">Zinc</keyword>
<feature type="domain" description="Peptidase M20 dimerisation" evidence="6">
    <location>
        <begin position="237"/>
        <end position="381"/>
    </location>
</feature>
<keyword evidence="8" id="KW-1185">Reference proteome</keyword>
<evidence type="ECO:0000256" key="4">
    <source>
        <dbReference type="ARBA" id="ARBA00022801"/>
    </source>
</evidence>
<gene>
    <name evidence="7" type="ORF">SAMN04488120_101104</name>
</gene>
<dbReference type="PANTHER" id="PTHR45962">
    <property type="entry name" value="N-FATTY-ACYL-AMINO ACID SYNTHASE/HYDROLASE PM20D1"/>
    <property type="match status" value="1"/>
</dbReference>
<dbReference type="SUPFAM" id="SSF53187">
    <property type="entry name" value="Zn-dependent exopeptidases"/>
    <property type="match status" value="1"/>
</dbReference>
<sequence length="487" mass="53123">MIQKLLLGAAASLLLLLAILMLRTAQLDAQDALAPPISRIELDDMALAERLARAIRIPTITRPETPIDPSAFAELHGLLAAQFPRVHAQLAVERVGDFSLLYRWDGRDRTLKPALFAAHQDVVPVEPGTEPRWTHPPFSGAIADGHVWGRGTLDDKSSLIAQLEAVEYLLAQGFRPQRTLYFAYGHDEETGGAAGAAQIARLLGARGVRFAFTLDEGSAITQGIIAGIDRPVAAIMVGEKGYVTFRLTARGRGGHASTPSAEAAIPRLARALARLDARPLPARLTEPVADMLARLAPYMPYPQRLVIANRDVFEPLLLRALARNDITHALIRTTQAMTVLRAGVKDNVLPTQAEALINYRLLPGERIEALRQHIIATIADASIDVTLAEGFGNEAPPPSDADAPEFALIAKTVTEVFPQALVTSGIILATTDNRHYAAIRDQGYYFVPLRYTPQEQTRIHGTDERIAITDYADMVRFYVRLFENAGG</sequence>
<dbReference type="InterPro" id="IPR036264">
    <property type="entry name" value="Bact_exopeptidase_dim_dom"/>
</dbReference>
<keyword evidence="3" id="KW-0479">Metal-binding</keyword>
<dbReference type="GO" id="GO:0006508">
    <property type="term" value="P:proteolysis"/>
    <property type="evidence" value="ECO:0007669"/>
    <property type="project" value="UniProtKB-KW"/>
</dbReference>